<feature type="chain" id="PRO_5010997297" description="DUF4440 domain-containing protein" evidence="1">
    <location>
        <begin position="26"/>
        <end position="153"/>
    </location>
</feature>
<protein>
    <recommendedName>
        <fullName evidence="2">DUF4440 domain-containing protein</fullName>
    </recommendedName>
</protein>
<keyword evidence="4" id="KW-1185">Reference proteome</keyword>
<feature type="signal peptide" evidence="1">
    <location>
        <begin position="1"/>
        <end position="25"/>
    </location>
</feature>
<evidence type="ECO:0000313" key="4">
    <source>
        <dbReference type="Proteomes" id="UP000266292"/>
    </source>
</evidence>
<name>A0A1X9YV71_9BACT</name>
<dbReference type="Gene3D" id="3.10.450.50">
    <property type="match status" value="1"/>
</dbReference>
<dbReference type="Pfam" id="PF14534">
    <property type="entry name" value="DUF4440"/>
    <property type="match status" value="1"/>
</dbReference>
<organism evidence="3 4">
    <name type="scientific">Pontibacter actiniarum</name>
    <dbReference type="NCBI Taxonomy" id="323450"/>
    <lineage>
        <taxon>Bacteria</taxon>
        <taxon>Pseudomonadati</taxon>
        <taxon>Bacteroidota</taxon>
        <taxon>Cytophagia</taxon>
        <taxon>Cytophagales</taxon>
        <taxon>Hymenobacteraceae</taxon>
        <taxon>Pontibacter</taxon>
    </lineage>
</organism>
<dbReference type="OrthoDB" id="120856at2"/>
<dbReference type="NCBIfam" id="TIGR02246">
    <property type="entry name" value="SgcJ/EcaC family oxidoreductase"/>
    <property type="match status" value="1"/>
</dbReference>
<dbReference type="SUPFAM" id="SSF54427">
    <property type="entry name" value="NTF2-like"/>
    <property type="match status" value="1"/>
</dbReference>
<dbReference type="PROSITE" id="PS51257">
    <property type="entry name" value="PROKAR_LIPOPROTEIN"/>
    <property type="match status" value="1"/>
</dbReference>
<sequence length="153" mass="16780">MRKTIRTTLCTCFAVAVLLTGCNKAEGQQAEEAKADFTQVIPTLEAITADWNKGDLDAFLTVYDSDATFMLPSGPVGVEEMKGYYQEAFTESGTPTSTLSFDSLEVRPLGDRHALVTGRYILTAQDATQQSGRYSLVLAHTNGKWQILHDHSN</sequence>
<gene>
    <name evidence="3" type="ORF">CA264_15620</name>
</gene>
<dbReference type="InterPro" id="IPR032710">
    <property type="entry name" value="NTF2-like_dom_sf"/>
</dbReference>
<dbReference type="InterPro" id="IPR011944">
    <property type="entry name" value="Steroid_delta5-4_isomerase"/>
</dbReference>
<keyword evidence="1" id="KW-0732">Signal</keyword>
<reference evidence="4" key="1">
    <citation type="submission" date="2017-05" db="EMBL/GenBank/DDBJ databases">
        <authorList>
            <person name="Ray J."/>
            <person name="Price M."/>
            <person name="Deutschbauer A."/>
        </authorList>
    </citation>
    <scope>NUCLEOTIDE SEQUENCE [LARGE SCALE GENOMIC DNA]</scope>
    <source>
        <strain evidence="4">DSM 19842</strain>
    </source>
</reference>
<dbReference type="InterPro" id="IPR027843">
    <property type="entry name" value="DUF4440"/>
</dbReference>
<dbReference type="KEGG" id="pact:CA264_15620"/>
<dbReference type="Proteomes" id="UP000266292">
    <property type="component" value="Chromosome"/>
</dbReference>
<proteinExistence type="predicted"/>
<evidence type="ECO:0000313" key="3">
    <source>
        <dbReference type="EMBL" id="ARS36732.1"/>
    </source>
</evidence>
<evidence type="ECO:0000256" key="1">
    <source>
        <dbReference type="SAM" id="SignalP"/>
    </source>
</evidence>
<evidence type="ECO:0000259" key="2">
    <source>
        <dbReference type="Pfam" id="PF14534"/>
    </source>
</evidence>
<dbReference type="EMBL" id="CP021235">
    <property type="protein sequence ID" value="ARS36732.1"/>
    <property type="molecule type" value="Genomic_DNA"/>
</dbReference>
<accession>A0A1X9YV71</accession>
<dbReference type="RefSeq" id="WP_025608333.1">
    <property type="nucleotide sequence ID" value="NZ_CP021235.1"/>
</dbReference>
<dbReference type="STRING" id="709015.GCA_000472485_03153"/>
<feature type="domain" description="DUF4440" evidence="2">
    <location>
        <begin position="45"/>
        <end position="147"/>
    </location>
</feature>
<dbReference type="AlphaFoldDB" id="A0A1X9YV71"/>